<accession>A0ABW3HI74</accession>
<sequence>MNDEQFEAYLANCTQALAAKQATIVAEHADFAELSWQLDAAVTKIRFNDGSGERLCFGVTAIGTFAAAQETWKWSWANSKLPQAARDSAEVLKNLQAVTDYDCFADTEAFAVDDAMAWELAAASVAYLEADGCFRARNRDTWLFLALHRY</sequence>
<dbReference type="EMBL" id="JBHTIT010000001">
    <property type="protein sequence ID" value="MFD0949824.1"/>
    <property type="molecule type" value="Genomic_DNA"/>
</dbReference>
<proteinExistence type="predicted"/>
<name>A0ABW3HI74_9GAMM</name>
<evidence type="ECO:0000313" key="1">
    <source>
        <dbReference type="EMBL" id="MFD0949824.1"/>
    </source>
</evidence>
<comment type="caution">
    <text evidence="1">The sequence shown here is derived from an EMBL/GenBank/DDBJ whole genome shotgun (WGS) entry which is preliminary data.</text>
</comment>
<gene>
    <name evidence="1" type="ORF">ACFQ0F_05395</name>
</gene>
<organism evidence="1 2">
    <name type="scientific">Paraperlucidibaca wandonensis</name>
    <dbReference type="NCBI Taxonomy" id="1268273"/>
    <lineage>
        <taxon>Bacteria</taxon>
        <taxon>Pseudomonadati</taxon>
        <taxon>Pseudomonadota</taxon>
        <taxon>Gammaproteobacteria</taxon>
        <taxon>Moraxellales</taxon>
        <taxon>Moraxellaceae</taxon>
        <taxon>Paraperlucidibaca</taxon>
    </lineage>
</organism>
<evidence type="ECO:0000313" key="2">
    <source>
        <dbReference type="Proteomes" id="UP001597044"/>
    </source>
</evidence>
<dbReference type="InterPro" id="IPR049249">
    <property type="entry name" value="DUF6882"/>
</dbReference>
<protein>
    <submittedName>
        <fullName evidence="1">DUF6882 domain-containing protein</fullName>
    </submittedName>
</protein>
<dbReference type="Pfam" id="PF21813">
    <property type="entry name" value="DUF6882"/>
    <property type="match status" value="1"/>
</dbReference>
<reference evidence="2" key="1">
    <citation type="journal article" date="2019" name="Int. J. Syst. Evol. Microbiol.">
        <title>The Global Catalogue of Microorganisms (GCM) 10K type strain sequencing project: providing services to taxonomists for standard genome sequencing and annotation.</title>
        <authorList>
            <consortium name="The Broad Institute Genomics Platform"/>
            <consortium name="The Broad Institute Genome Sequencing Center for Infectious Disease"/>
            <person name="Wu L."/>
            <person name="Ma J."/>
        </authorList>
    </citation>
    <scope>NUCLEOTIDE SEQUENCE [LARGE SCALE GENOMIC DNA]</scope>
    <source>
        <strain evidence="2">CCUG 63419</strain>
    </source>
</reference>
<keyword evidence="2" id="KW-1185">Reference proteome</keyword>
<dbReference type="RefSeq" id="WP_379069854.1">
    <property type="nucleotide sequence ID" value="NZ_JBHTIT010000001.1"/>
</dbReference>
<dbReference type="Proteomes" id="UP001597044">
    <property type="component" value="Unassembled WGS sequence"/>
</dbReference>